<organism evidence="4 5">
    <name type="scientific">Salimicrobium halophilum</name>
    <dbReference type="NCBI Taxonomy" id="86666"/>
    <lineage>
        <taxon>Bacteria</taxon>
        <taxon>Bacillati</taxon>
        <taxon>Bacillota</taxon>
        <taxon>Bacilli</taxon>
        <taxon>Bacillales</taxon>
        <taxon>Bacillaceae</taxon>
        <taxon>Salimicrobium</taxon>
    </lineage>
</organism>
<dbReference type="InterPro" id="IPR036249">
    <property type="entry name" value="Thioredoxin-like_sf"/>
</dbReference>
<evidence type="ECO:0000256" key="1">
    <source>
        <dbReference type="ARBA" id="ARBA00010996"/>
    </source>
</evidence>
<keyword evidence="2" id="KW-0186">Copper</keyword>
<dbReference type="Gene3D" id="3.40.30.10">
    <property type="entry name" value="Glutaredoxin"/>
    <property type="match status" value="1"/>
</dbReference>
<dbReference type="Pfam" id="PF02630">
    <property type="entry name" value="SCO1-SenC"/>
    <property type="match status" value="1"/>
</dbReference>
<keyword evidence="2" id="KW-0479">Metal-binding</keyword>
<dbReference type="CDD" id="cd02968">
    <property type="entry name" value="SCO"/>
    <property type="match status" value="1"/>
</dbReference>
<dbReference type="RefSeq" id="WP_093192886.1">
    <property type="nucleotide sequence ID" value="NZ_FNEV01000002.1"/>
</dbReference>
<dbReference type="EMBL" id="FNEV01000002">
    <property type="protein sequence ID" value="SDJ18682.1"/>
    <property type="molecule type" value="Genomic_DNA"/>
</dbReference>
<accession>A0A1G8RP41</accession>
<keyword evidence="5" id="KW-1185">Reference proteome</keyword>
<comment type="similarity">
    <text evidence="1">Belongs to the SCO1/2 family.</text>
</comment>
<reference evidence="5" key="1">
    <citation type="submission" date="2016-10" db="EMBL/GenBank/DDBJ databases">
        <authorList>
            <person name="Varghese N."/>
            <person name="Submissions S."/>
        </authorList>
    </citation>
    <scope>NUCLEOTIDE SEQUENCE [LARGE SCALE GENOMIC DNA]</scope>
    <source>
        <strain evidence="5">DSM 4771</strain>
    </source>
</reference>
<dbReference type="AlphaFoldDB" id="A0A1G8RP41"/>
<dbReference type="PANTHER" id="PTHR12151">
    <property type="entry name" value="ELECTRON TRANSPORT PROTIN SCO1/SENC FAMILY MEMBER"/>
    <property type="match status" value="1"/>
</dbReference>
<proteinExistence type="inferred from homology"/>
<feature type="disulfide bond" description="Redox-active" evidence="3">
    <location>
        <begin position="62"/>
        <end position="66"/>
    </location>
</feature>
<dbReference type="PANTHER" id="PTHR12151:SF25">
    <property type="entry name" value="LINALOOL DEHYDRATASE_ISOMERASE DOMAIN-CONTAINING PROTEIN"/>
    <property type="match status" value="1"/>
</dbReference>
<dbReference type="STRING" id="86666.SAMN04490247_1153"/>
<feature type="binding site" evidence="2">
    <location>
        <position position="66"/>
    </location>
    <ligand>
        <name>Cu cation</name>
        <dbReference type="ChEBI" id="CHEBI:23378"/>
    </ligand>
</feature>
<feature type="binding site" evidence="2">
    <location>
        <position position="152"/>
    </location>
    <ligand>
        <name>Cu cation</name>
        <dbReference type="ChEBI" id="CHEBI:23378"/>
    </ligand>
</feature>
<keyword evidence="3" id="KW-1015">Disulfide bond</keyword>
<dbReference type="Proteomes" id="UP000199225">
    <property type="component" value="Unassembled WGS sequence"/>
</dbReference>
<feature type="binding site" evidence="2">
    <location>
        <position position="62"/>
    </location>
    <ligand>
        <name>Cu cation</name>
        <dbReference type="ChEBI" id="CHEBI:23378"/>
    </ligand>
</feature>
<evidence type="ECO:0000256" key="3">
    <source>
        <dbReference type="PIRSR" id="PIRSR603782-2"/>
    </source>
</evidence>
<dbReference type="GO" id="GO:0046872">
    <property type="term" value="F:metal ion binding"/>
    <property type="evidence" value="ECO:0007669"/>
    <property type="project" value="UniProtKB-KW"/>
</dbReference>
<gene>
    <name evidence="4" type="ORF">SAMN04490247_1153</name>
</gene>
<evidence type="ECO:0000313" key="4">
    <source>
        <dbReference type="EMBL" id="SDJ18682.1"/>
    </source>
</evidence>
<sequence length="189" mass="21572">MKRITGLLLLLLLTGCGGEDIETNMSREIIELSAVNQHHEQVNVEQEMEGEYWITNLIFTSCTTVCPPMTGNMARLQNELEEEGLDTRLASFTVDPDTDDVETLKDFAEDYQPDFDRWSFYTGYSFEEIKEFSIKSFQSPLQKLDNSDQFAHATGFFLVTPDGEVIKNYQGTNSEAMEKIISDLKQLDK</sequence>
<evidence type="ECO:0000313" key="5">
    <source>
        <dbReference type="Proteomes" id="UP000199225"/>
    </source>
</evidence>
<protein>
    <submittedName>
        <fullName evidence="4">Protein SCO1/2</fullName>
    </submittedName>
</protein>
<dbReference type="InterPro" id="IPR003782">
    <property type="entry name" value="SCO1/SenC"/>
</dbReference>
<dbReference type="PROSITE" id="PS51257">
    <property type="entry name" value="PROKAR_LIPOPROTEIN"/>
    <property type="match status" value="1"/>
</dbReference>
<dbReference type="SUPFAM" id="SSF52833">
    <property type="entry name" value="Thioredoxin-like"/>
    <property type="match status" value="1"/>
</dbReference>
<name>A0A1G8RP41_9BACI</name>
<evidence type="ECO:0000256" key="2">
    <source>
        <dbReference type="PIRSR" id="PIRSR603782-1"/>
    </source>
</evidence>
<dbReference type="OrthoDB" id="9811998at2"/>